<dbReference type="SUPFAM" id="SSF54506">
    <property type="entry name" value="Diaminopimelate epimerase-like"/>
    <property type="match status" value="2"/>
</dbReference>
<protein>
    <recommendedName>
        <fullName evidence="3 8">Diaminopimelate epimerase</fullName>
        <shortName evidence="8">DAP epimerase</shortName>
        <ecNumber evidence="3 8">5.1.1.7</ecNumber>
    </recommendedName>
    <alternativeName>
        <fullName evidence="8">PLP-independent amino acid racemase</fullName>
    </alternativeName>
</protein>
<evidence type="ECO:0000256" key="6">
    <source>
        <dbReference type="ARBA" id="ARBA00023235"/>
    </source>
</evidence>
<accession>A0A410M9G3</accession>
<organism evidence="10 11">
    <name type="scientific">Halobacillus litoralis</name>
    <dbReference type="NCBI Taxonomy" id="45668"/>
    <lineage>
        <taxon>Bacteria</taxon>
        <taxon>Bacillati</taxon>
        <taxon>Bacillota</taxon>
        <taxon>Bacilli</taxon>
        <taxon>Bacillales</taxon>
        <taxon>Bacillaceae</taxon>
        <taxon>Halobacillus</taxon>
    </lineage>
</organism>
<name>A0A410M9G3_9BACI</name>
<keyword evidence="8" id="KW-0963">Cytoplasm</keyword>
<dbReference type="UniPathway" id="UPA00034">
    <property type="reaction ID" value="UER00025"/>
</dbReference>
<dbReference type="InterPro" id="IPR001653">
    <property type="entry name" value="DAP_epimerase_DapF"/>
</dbReference>
<dbReference type="RefSeq" id="WP_128526806.1">
    <property type="nucleotide sequence ID" value="NZ_CP026118.1"/>
</dbReference>
<proteinExistence type="inferred from homology"/>
<gene>
    <name evidence="8" type="primary">dapF</name>
    <name evidence="10" type="ORF">HLI_03630</name>
</gene>
<comment type="subunit">
    <text evidence="8">Homodimer.</text>
</comment>
<feature type="binding site" evidence="8">
    <location>
        <position position="13"/>
    </location>
    <ligand>
        <name>substrate</name>
    </ligand>
</feature>
<dbReference type="PROSITE" id="PS01326">
    <property type="entry name" value="DAP_EPIMERASE"/>
    <property type="match status" value="1"/>
</dbReference>
<keyword evidence="5 8" id="KW-0457">Lysine biosynthesis</keyword>
<evidence type="ECO:0000256" key="4">
    <source>
        <dbReference type="ARBA" id="ARBA00022605"/>
    </source>
</evidence>
<dbReference type="KEGG" id="hli:HLI_03630"/>
<evidence type="ECO:0000256" key="5">
    <source>
        <dbReference type="ARBA" id="ARBA00023154"/>
    </source>
</evidence>
<feature type="binding site" evidence="8">
    <location>
        <begin position="217"/>
        <end position="218"/>
    </location>
    <ligand>
        <name>substrate</name>
    </ligand>
</feature>
<dbReference type="HAMAP" id="MF_00197">
    <property type="entry name" value="DAP_epimerase"/>
    <property type="match status" value="1"/>
</dbReference>
<dbReference type="InterPro" id="IPR018510">
    <property type="entry name" value="DAP_epimerase_AS"/>
</dbReference>
<feature type="binding site" evidence="8">
    <location>
        <position position="68"/>
    </location>
    <ligand>
        <name>substrate</name>
    </ligand>
</feature>
<dbReference type="GO" id="GO:0008837">
    <property type="term" value="F:diaminopimelate epimerase activity"/>
    <property type="evidence" value="ECO:0007669"/>
    <property type="project" value="UniProtKB-UniRule"/>
</dbReference>
<feature type="binding site" evidence="8">
    <location>
        <begin position="78"/>
        <end position="79"/>
    </location>
    <ligand>
        <name>substrate</name>
    </ligand>
</feature>
<evidence type="ECO:0000256" key="8">
    <source>
        <dbReference type="HAMAP-Rule" id="MF_00197"/>
    </source>
</evidence>
<evidence type="ECO:0000256" key="9">
    <source>
        <dbReference type="PROSITE-ProRule" id="PRU10125"/>
    </source>
</evidence>
<evidence type="ECO:0000313" key="10">
    <source>
        <dbReference type="EMBL" id="QAS51369.1"/>
    </source>
</evidence>
<sequence length="322" mass="35488">MNIPFIKCHGSGNDFIMIDETNQEFNFTETQRKDLSKLLCDRGSGIGSDGILFVMPSEKAEGRMRMFNSDGTEAEMCGNGLRCVARHMIEKLGKPSITIETEKALLSVSQVDEIFPEISTFSVMIEPVSFDAESLPVNVAGEEAVDVKIPELSDNLTFTALSVPNPHIVAMVDVVDHEELLRIGKRANHLPEIFPNGVNVSFVQVLEKNKIFVRTFERGVGLTNACGTAMSASSLVSTMLGPNELDRPIVVINKGGLVNCLVEKKEGRFSIQLRGNATNVYRAVAKIDMEALTFHMSEQEFFDEENELYKKLEAYAASEIGG</sequence>
<feature type="active site" description="Proton acceptor" evidence="8">
    <location>
        <position position="226"/>
    </location>
</feature>
<evidence type="ECO:0000256" key="3">
    <source>
        <dbReference type="ARBA" id="ARBA00013080"/>
    </source>
</evidence>
<feature type="binding site" evidence="8">
    <location>
        <position position="199"/>
    </location>
    <ligand>
        <name>substrate</name>
    </ligand>
</feature>
<comment type="subcellular location">
    <subcellularLocation>
        <location evidence="8">Cytoplasm</location>
    </subcellularLocation>
</comment>
<comment type="similarity">
    <text evidence="2 8">Belongs to the diaminopimelate epimerase family.</text>
</comment>
<evidence type="ECO:0000256" key="7">
    <source>
        <dbReference type="ARBA" id="ARBA00051712"/>
    </source>
</evidence>
<dbReference type="GO" id="GO:0009089">
    <property type="term" value="P:lysine biosynthetic process via diaminopimelate"/>
    <property type="evidence" value="ECO:0007669"/>
    <property type="project" value="UniProtKB-UniRule"/>
</dbReference>
<feature type="binding site" evidence="8">
    <location>
        <position position="165"/>
    </location>
    <ligand>
        <name>substrate</name>
    </ligand>
</feature>
<feature type="active site" description="Proton donor" evidence="8">
    <location>
        <position position="77"/>
    </location>
</feature>
<evidence type="ECO:0000256" key="2">
    <source>
        <dbReference type="ARBA" id="ARBA00010219"/>
    </source>
</evidence>
<feature type="site" description="Could be important to modulate the pK values of the two catalytic cysteine residues" evidence="8">
    <location>
        <position position="167"/>
    </location>
</feature>
<dbReference type="PANTHER" id="PTHR31689:SF0">
    <property type="entry name" value="DIAMINOPIMELATE EPIMERASE"/>
    <property type="match status" value="1"/>
</dbReference>
<dbReference type="AlphaFoldDB" id="A0A410M9G3"/>
<dbReference type="PANTHER" id="PTHR31689">
    <property type="entry name" value="DIAMINOPIMELATE EPIMERASE, CHLOROPLASTIC"/>
    <property type="match status" value="1"/>
</dbReference>
<keyword evidence="6 8" id="KW-0413">Isomerase</keyword>
<feature type="site" description="Could be important to modulate the pK values of the two catalytic cysteine residues" evidence="8">
    <location>
        <position position="217"/>
    </location>
</feature>
<feature type="active site" evidence="9">
    <location>
        <position position="77"/>
    </location>
</feature>
<comment type="catalytic activity">
    <reaction evidence="7 8">
        <text>(2S,6S)-2,6-diaminopimelate = meso-2,6-diaminopimelate</text>
        <dbReference type="Rhea" id="RHEA:15393"/>
        <dbReference type="ChEBI" id="CHEBI:57609"/>
        <dbReference type="ChEBI" id="CHEBI:57791"/>
        <dbReference type="EC" id="5.1.1.7"/>
    </reaction>
</comment>
<dbReference type="Proteomes" id="UP000287756">
    <property type="component" value="Chromosome"/>
</dbReference>
<comment type="pathway">
    <text evidence="1 8">Amino-acid biosynthesis; L-lysine biosynthesis via DAP pathway; DL-2,6-diaminopimelate from LL-2,6-diaminopimelate: step 1/1.</text>
</comment>
<comment type="function">
    <text evidence="8">Catalyzes the stereoinversion of LL-2,6-diaminopimelate (L,L-DAP) to meso-diaminopimelate (meso-DAP), a precursor of L-lysine and an essential component of the bacterial peptidoglycan.</text>
</comment>
<dbReference type="EMBL" id="CP026118">
    <property type="protein sequence ID" value="QAS51369.1"/>
    <property type="molecule type" value="Genomic_DNA"/>
</dbReference>
<evidence type="ECO:0000313" key="11">
    <source>
        <dbReference type="Proteomes" id="UP000287756"/>
    </source>
</evidence>
<comment type="caution">
    <text evidence="8">Lacks conserved residue(s) required for the propagation of feature annotation.</text>
</comment>
<feature type="binding site" evidence="8">
    <location>
        <begin position="227"/>
        <end position="228"/>
    </location>
    <ligand>
        <name>substrate</name>
    </ligand>
</feature>
<dbReference type="Pfam" id="PF01678">
    <property type="entry name" value="DAP_epimerase"/>
    <property type="match status" value="2"/>
</dbReference>
<evidence type="ECO:0000256" key="1">
    <source>
        <dbReference type="ARBA" id="ARBA00005196"/>
    </source>
</evidence>
<dbReference type="OrthoDB" id="9805408at2"/>
<dbReference type="EC" id="5.1.1.7" evidence="3 8"/>
<dbReference type="NCBIfam" id="TIGR00652">
    <property type="entry name" value="DapF"/>
    <property type="match status" value="1"/>
</dbReference>
<dbReference type="GO" id="GO:0005829">
    <property type="term" value="C:cytosol"/>
    <property type="evidence" value="ECO:0007669"/>
    <property type="project" value="TreeGrafter"/>
</dbReference>
<reference evidence="10 11" key="1">
    <citation type="submission" date="2018-01" db="EMBL/GenBank/DDBJ databases">
        <title>The whole genome sequencing and assembly of Halobacillus litoralis ERB031 strain.</title>
        <authorList>
            <person name="Lee S.-J."/>
            <person name="Park M.-K."/>
            <person name="Kim J.-Y."/>
            <person name="Lee Y.-J."/>
            <person name="Yi H."/>
            <person name="Bahn Y.-S."/>
            <person name="Kim J.F."/>
            <person name="Lee D.-W."/>
        </authorList>
    </citation>
    <scope>NUCLEOTIDE SEQUENCE [LARGE SCALE GENOMIC DNA]</scope>
    <source>
        <strain evidence="10 11">ERB 031</strain>
    </source>
</reference>
<keyword evidence="4 8" id="KW-0028">Amino-acid biosynthesis</keyword>
<dbReference type="Gene3D" id="3.10.310.10">
    <property type="entry name" value="Diaminopimelate Epimerase, Chain A, domain 1"/>
    <property type="match status" value="2"/>
</dbReference>